<dbReference type="FunFam" id="3.40.30.10:FF:000007">
    <property type="entry name" value="Thioredoxin-dependent thiol peroxidase"/>
    <property type="match status" value="1"/>
</dbReference>
<accession>C3MJE4</accession>
<evidence type="ECO:0000256" key="11">
    <source>
        <dbReference type="PIRSR" id="PIRSR000239-1"/>
    </source>
</evidence>
<dbReference type="OrthoDB" id="145578at2157"/>
<dbReference type="GeneID" id="7805965"/>
<dbReference type="PIRSF" id="PIRSF000239">
    <property type="entry name" value="AHPC"/>
    <property type="match status" value="1"/>
</dbReference>
<comment type="similarity">
    <text evidence="9">Belongs to the peroxiredoxin family. BCP/PrxQ subfamily.</text>
</comment>
<evidence type="ECO:0000256" key="8">
    <source>
        <dbReference type="ARBA" id="ARBA00032824"/>
    </source>
</evidence>
<evidence type="ECO:0000313" key="14">
    <source>
        <dbReference type="Proteomes" id="UP000001747"/>
    </source>
</evidence>
<dbReference type="KEGG" id="sis:LS215_0068"/>
<evidence type="ECO:0000256" key="5">
    <source>
        <dbReference type="ARBA" id="ARBA00023002"/>
    </source>
</evidence>
<evidence type="ECO:0000259" key="12">
    <source>
        <dbReference type="PROSITE" id="PS51352"/>
    </source>
</evidence>
<dbReference type="GO" id="GO:0045454">
    <property type="term" value="P:cell redox homeostasis"/>
    <property type="evidence" value="ECO:0007669"/>
    <property type="project" value="TreeGrafter"/>
</dbReference>
<dbReference type="PROSITE" id="PS51352">
    <property type="entry name" value="THIOREDOXIN_2"/>
    <property type="match status" value="1"/>
</dbReference>
<dbReference type="PANTHER" id="PTHR42801:SF4">
    <property type="entry name" value="AHPC_TSA FAMILY PROTEIN"/>
    <property type="match status" value="1"/>
</dbReference>
<reference evidence="13 14" key="1">
    <citation type="journal article" date="2009" name="Proc. Natl. Acad. Sci. U.S.A.">
        <title>Biogeography of the Sulfolobus islandicus pan-genome.</title>
        <authorList>
            <person name="Reno M.L."/>
            <person name="Held N.L."/>
            <person name="Fields C.J."/>
            <person name="Burke P.V."/>
            <person name="Whitaker R.J."/>
        </authorList>
    </citation>
    <scope>NUCLEOTIDE SEQUENCE [LARGE SCALE GENOMIC DNA]</scope>
    <source>
        <strain evidence="14">L.S.2.15 / Lassen #1</strain>
    </source>
</reference>
<gene>
    <name evidence="13" type="ordered locus">LS215_0068</name>
</gene>
<dbReference type="InterPro" id="IPR036249">
    <property type="entry name" value="Thioredoxin-like_sf"/>
</dbReference>
<dbReference type="CDD" id="cd03017">
    <property type="entry name" value="PRX_BCP"/>
    <property type="match status" value="1"/>
</dbReference>
<dbReference type="EMBL" id="CP001399">
    <property type="protein sequence ID" value="ACP34222.1"/>
    <property type="molecule type" value="Genomic_DNA"/>
</dbReference>
<comment type="subunit">
    <text evidence="1">Monomer.</text>
</comment>
<evidence type="ECO:0000256" key="4">
    <source>
        <dbReference type="ARBA" id="ARBA00022862"/>
    </source>
</evidence>
<dbReference type="GO" id="GO:0034599">
    <property type="term" value="P:cellular response to oxidative stress"/>
    <property type="evidence" value="ECO:0007669"/>
    <property type="project" value="TreeGrafter"/>
</dbReference>
<evidence type="ECO:0000256" key="9">
    <source>
        <dbReference type="ARBA" id="ARBA00038489"/>
    </source>
</evidence>
<evidence type="ECO:0000256" key="2">
    <source>
        <dbReference type="ARBA" id="ARBA00013017"/>
    </source>
</evidence>
<dbReference type="InterPro" id="IPR050924">
    <property type="entry name" value="Peroxiredoxin_BCP/PrxQ"/>
</dbReference>
<dbReference type="PANTHER" id="PTHR42801">
    <property type="entry name" value="THIOREDOXIN-DEPENDENT PEROXIDE REDUCTASE"/>
    <property type="match status" value="1"/>
</dbReference>
<dbReference type="Proteomes" id="UP000001747">
    <property type="component" value="Chromosome"/>
</dbReference>
<evidence type="ECO:0000313" key="13">
    <source>
        <dbReference type="EMBL" id="ACP34222.1"/>
    </source>
</evidence>
<dbReference type="InterPro" id="IPR024706">
    <property type="entry name" value="Peroxiredoxin_AhpC-typ"/>
</dbReference>
<keyword evidence="6" id="KW-1015">Disulfide bond</keyword>
<dbReference type="SUPFAM" id="SSF52833">
    <property type="entry name" value="Thioredoxin-like"/>
    <property type="match status" value="1"/>
</dbReference>
<feature type="active site" description="Cysteine sulfenic acid (-SOH) intermediate; for peroxidase activity" evidence="11">
    <location>
        <position position="42"/>
    </location>
</feature>
<dbReference type="GO" id="GO:0005737">
    <property type="term" value="C:cytoplasm"/>
    <property type="evidence" value="ECO:0007669"/>
    <property type="project" value="TreeGrafter"/>
</dbReference>
<dbReference type="Pfam" id="PF00578">
    <property type="entry name" value="AhpC-TSA"/>
    <property type="match status" value="1"/>
</dbReference>
<keyword evidence="4" id="KW-0049">Antioxidant</keyword>
<evidence type="ECO:0000256" key="7">
    <source>
        <dbReference type="ARBA" id="ARBA00023284"/>
    </source>
</evidence>
<keyword evidence="7" id="KW-0676">Redox-active center</keyword>
<dbReference type="GO" id="GO:0008379">
    <property type="term" value="F:thioredoxin peroxidase activity"/>
    <property type="evidence" value="ECO:0007669"/>
    <property type="project" value="TreeGrafter"/>
</dbReference>
<name>C3MJE4_SACI2</name>
<dbReference type="AlphaFoldDB" id="C3MJE4"/>
<evidence type="ECO:0000256" key="6">
    <source>
        <dbReference type="ARBA" id="ARBA00023157"/>
    </source>
</evidence>
<evidence type="ECO:0000256" key="1">
    <source>
        <dbReference type="ARBA" id="ARBA00011245"/>
    </source>
</evidence>
<dbReference type="InterPro" id="IPR000866">
    <property type="entry name" value="AhpC/TSA"/>
</dbReference>
<evidence type="ECO:0000256" key="10">
    <source>
        <dbReference type="ARBA" id="ARBA00049091"/>
    </source>
</evidence>
<dbReference type="InterPro" id="IPR013766">
    <property type="entry name" value="Thioredoxin_domain"/>
</dbReference>
<dbReference type="EC" id="1.11.1.24" evidence="2"/>
<comment type="catalytic activity">
    <reaction evidence="10">
        <text>a hydroperoxide + [thioredoxin]-dithiol = an alcohol + [thioredoxin]-disulfide + H2O</text>
        <dbReference type="Rhea" id="RHEA:62620"/>
        <dbReference type="Rhea" id="RHEA-COMP:10698"/>
        <dbReference type="Rhea" id="RHEA-COMP:10700"/>
        <dbReference type="ChEBI" id="CHEBI:15377"/>
        <dbReference type="ChEBI" id="CHEBI:29950"/>
        <dbReference type="ChEBI" id="CHEBI:30879"/>
        <dbReference type="ChEBI" id="CHEBI:35924"/>
        <dbReference type="ChEBI" id="CHEBI:50058"/>
        <dbReference type="EC" id="1.11.1.24"/>
    </reaction>
</comment>
<dbReference type="RefSeq" id="WP_012712740.1">
    <property type="nucleotide sequence ID" value="NC_012589.1"/>
</dbReference>
<feature type="domain" description="Thioredoxin" evidence="12">
    <location>
        <begin position="1"/>
        <end position="148"/>
    </location>
</feature>
<dbReference type="HOGENOM" id="CLU_042529_14_2_2"/>
<protein>
    <recommendedName>
        <fullName evidence="2">thioredoxin-dependent peroxiredoxin</fullName>
        <ecNumber evidence="2">1.11.1.24</ecNumber>
    </recommendedName>
    <alternativeName>
        <fullName evidence="8">Thioredoxin peroxidase</fullName>
    </alternativeName>
</protein>
<proteinExistence type="inferred from homology"/>
<evidence type="ECO:0000256" key="3">
    <source>
        <dbReference type="ARBA" id="ARBA00022559"/>
    </source>
</evidence>
<keyword evidence="5 13" id="KW-0560">Oxidoreductase</keyword>
<organism evidence="13 14">
    <name type="scientific">Saccharolobus islandicus (strain L.S.2.15 / Lassen #1)</name>
    <name type="common">Sulfolobus islandicus</name>
    <dbReference type="NCBI Taxonomy" id="429572"/>
    <lineage>
        <taxon>Archaea</taxon>
        <taxon>Thermoproteota</taxon>
        <taxon>Thermoprotei</taxon>
        <taxon>Sulfolobales</taxon>
        <taxon>Sulfolobaceae</taxon>
        <taxon>Saccharolobus</taxon>
    </lineage>
</organism>
<keyword evidence="3 13" id="KW-0575">Peroxidase</keyword>
<sequence length="149" mass="16906">MNVGEEAPDFEAESTLGKIKLSDFRGKKVILYFYPKSFTSGCTRELQRFTELYDEFKKLNAEVIGVSVDKIDTQKKFAEKYGAKFPIVADAQKTISKLYSVLNERGTSAQRVTFIIDENGKIVDILKNLKKAEEHADKSLEIIKEQNST</sequence>
<dbReference type="Gene3D" id="3.40.30.10">
    <property type="entry name" value="Glutaredoxin"/>
    <property type="match status" value="1"/>
</dbReference>